<accession>A0ABR4MWC5</accession>
<evidence type="ECO:0008006" key="3">
    <source>
        <dbReference type="Google" id="ProtNLM"/>
    </source>
</evidence>
<sequence>MPPYCTVQSSWVAQESIDIAGNPERLWDILCDVPNWPVWDDGLEGAALDDPARGAVTGATGFLQMKERGEFNFVLADLAKNEYFAYDVNLSGALSHWFWDFGRPAADGKGFVLTMGVVVSGFLAPLYKWWIEKECREAFQRAVAALKKLVEDNKPSIRAMLRVKAPAGDPPIGAAKPKPTVGMIRPITIAPPMSQIKR</sequence>
<evidence type="ECO:0000313" key="1">
    <source>
        <dbReference type="EMBL" id="KAL2911553.1"/>
    </source>
</evidence>
<dbReference type="Pfam" id="PF10604">
    <property type="entry name" value="Polyketide_cyc2"/>
    <property type="match status" value="1"/>
</dbReference>
<dbReference type="InterPro" id="IPR023393">
    <property type="entry name" value="START-like_dom_sf"/>
</dbReference>
<proteinExistence type="predicted"/>
<reference evidence="1 2" key="1">
    <citation type="submission" date="2023-09" db="EMBL/GenBank/DDBJ databases">
        <title>Pangenome analysis of Batrachochytrium dendrobatidis and related Chytrids.</title>
        <authorList>
            <person name="Yacoub M.N."/>
            <person name="Stajich J.E."/>
            <person name="James T.Y."/>
        </authorList>
    </citation>
    <scope>NUCLEOTIDE SEQUENCE [LARGE SCALE GENOMIC DNA]</scope>
    <source>
        <strain evidence="1 2">JEL0888</strain>
    </source>
</reference>
<evidence type="ECO:0000313" key="2">
    <source>
        <dbReference type="Proteomes" id="UP001527925"/>
    </source>
</evidence>
<dbReference type="Proteomes" id="UP001527925">
    <property type="component" value="Unassembled WGS sequence"/>
</dbReference>
<gene>
    <name evidence="1" type="ORF">HK105_208997</name>
</gene>
<keyword evidence="2" id="KW-1185">Reference proteome</keyword>
<organism evidence="1 2">
    <name type="scientific">Polyrhizophydium stewartii</name>
    <dbReference type="NCBI Taxonomy" id="2732419"/>
    <lineage>
        <taxon>Eukaryota</taxon>
        <taxon>Fungi</taxon>
        <taxon>Fungi incertae sedis</taxon>
        <taxon>Chytridiomycota</taxon>
        <taxon>Chytridiomycota incertae sedis</taxon>
        <taxon>Chytridiomycetes</taxon>
        <taxon>Rhizophydiales</taxon>
        <taxon>Rhizophydiales incertae sedis</taxon>
        <taxon>Polyrhizophydium</taxon>
    </lineage>
</organism>
<dbReference type="Gene3D" id="3.30.530.20">
    <property type="match status" value="1"/>
</dbReference>
<name>A0ABR4MWC5_9FUNG</name>
<dbReference type="SUPFAM" id="SSF55961">
    <property type="entry name" value="Bet v1-like"/>
    <property type="match status" value="1"/>
</dbReference>
<protein>
    <recommendedName>
        <fullName evidence="3">Polyketide cyclase/dehydrase</fullName>
    </recommendedName>
</protein>
<dbReference type="InterPro" id="IPR019587">
    <property type="entry name" value="Polyketide_cyclase/dehydratase"/>
</dbReference>
<comment type="caution">
    <text evidence="1">The sequence shown here is derived from an EMBL/GenBank/DDBJ whole genome shotgun (WGS) entry which is preliminary data.</text>
</comment>
<dbReference type="EMBL" id="JADGIZ020000102">
    <property type="protein sequence ID" value="KAL2911553.1"/>
    <property type="molecule type" value="Genomic_DNA"/>
</dbReference>